<dbReference type="InterPro" id="IPR009776">
    <property type="entry name" value="Spore_0_M"/>
</dbReference>
<dbReference type="Proteomes" id="UP000032568">
    <property type="component" value="Chromosome"/>
</dbReference>
<reference evidence="1 2" key="2">
    <citation type="journal article" date="2022" name="Mar. Drugs">
        <title>Bioassay-Guided Fractionation Leads to the Detection of Cholic Acid Generated by the Rare Thalassomonas sp.</title>
        <authorList>
            <person name="Pheiffer F."/>
            <person name="Schneider Y.K."/>
            <person name="Hansen E.H."/>
            <person name="Andersen J.H."/>
            <person name="Isaksson J."/>
            <person name="Busche T."/>
            <person name="R C."/>
            <person name="Kalinowski J."/>
            <person name="Zyl L.V."/>
            <person name="Trindade M."/>
        </authorList>
    </citation>
    <scope>NUCLEOTIDE SEQUENCE [LARGE SCALE GENOMIC DNA]</scope>
    <source>
        <strain evidence="1 2">A5K-106</strain>
    </source>
</reference>
<dbReference type="KEGG" id="tact:SG35_021505"/>
<dbReference type="PANTHER" id="PTHR40053:SF1">
    <property type="entry name" value="SPORULATION-CONTROL PROTEIN SPO0M"/>
    <property type="match status" value="1"/>
</dbReference>
<dbReference type="Gene3D" id="2.60.40.640">
    <property type="match status" value="1"/>
</dbReference>
<accession>A0AAE9YQS2</accession>
<proteinExistence type="predicted"/>
<dbReference type="EMBL" id="CP059735">
    <property type="protein sequence ID" value="WDD97847.1"/>
    <property type="molecule type" value="Genomic_DNA"/>
</dbReference>
<sequence length="264" mass="29608">MSFFNKVLGAVGIGAAKVDTQLANTEIEPGGEVCGIVKITGGKTEQNINKIDLDLLCNYTVEIEREDSEGNSETITEVRQHILDRFKIEETFTITPGEVKEIPFAFTLSEDAPLTVGHSKTWIDTNLDIEMALDKSDKDYLQVVPSHLQLAVIHALEAIGFKLYEADCEGIESATFSRLPFVQELEFKTISGDFHKKLDEVEVVFFPRGEQLEIIFEIDRKARGFMGFFKEALDLDESNARMVISEQDLDSLAEDIYDIINSNC</sequence>
<protein>
    <submittedName>
        <fullName evidence="1">Sporulation protein</fullName>
    </submittedName>
</protein>
<evidence type="ECO:0000313" key="1">
    <source>
        <dbReference type="EMBL" id="WDD97847.1"/>
    </source>
</evidence>
<gene>
    <name evidence="1" type="ORF">SG35_021505</name>
</gene>
<dbReference type="AlphaFoldDB" id="A0AAE9YQS2"/>
<evidence type="ECO:0000313" key="2">
    <source>
        <dbReference type="Proteomes" id="UP000032568"/>
    </source>
</evidence>
<keyword evidence="2" id="KW-1185">Reference proteome</keyword>
<dbReference type="PANTHER" id="PTHR40053">
    <property type="entry name" value="SPORULATION-CONTROL PROTEIN SPO0M"/>
    <property type="match status" value="1"/>
</dbReference>
<reference evidence="1 2" key="1">
    <citation type="journal article" date="2015" name="Genome Announc.">
        <title>Draft Genome Sequences of Marine Isolates of Thalassomonas viridans and Thalassomonas actiniarum.</title>
        <authorList>
            <person name="Olonade I."/>
            <person name="van Zyl L.J."/>
            <person name="Trindade M."/>
        </authorList>
    </citation>
    <scope>NUCLEOTIDE SEQUENCE [LARGE SCALE GENOMIC DNA]</scope>
    <source>
        <strain evidence="1 2">A5K-106</strain>
    </source>
</reference>
<dbReference type="Pfam" id="PF07070">
    <property type="entry name" value="Spo0M"/>
    <property type="match status" value="1"/>
</dbReference>
<dbReference type="RefSeq" id="WP_044832091.1">
    <property type="nucleotide sequence ID" value="NZ_CP059735.1"/>
</dbReference>
<organism evidence="1 2">
    <name type="scientific">Thalassomonas actiniarum</name>
    <dbReference type="NCBI Taxonomy" id="485447"/>
    <lineage>
        <taxon>Bacteria</taxon>
        <taxon>Pseudomonadati</taxon>
        <taxon>Pseudomonadota</taxon>
        <taxon>Gammaproteobacteria</taxon>
        <taxon>Alteromonadales</taxon>
        <taxon>Colwelliaceae</taxon>
        <taxon>Thalassomonas</taxon>
    </lineage>
</organism>
<dbReference type="InterPro" id="IPR014752">
    <property type="entry name" value="Arrestin-like_C"/>
</dbReference>
<name>A0AAE9YQS2_9GAMM</name>